<accession>I7GCE4</accession>
<sequence length="168" mass="18006">MAECCCTLPSGCRPAQKGQQLGFLPRNCVGPLHTSATPAAPAGGCDSLEYGGGGDPRPCPTGIDVLVAPASHLPEETLYISPRFLMPSEGLRSGVCHTFLLTSNCHRDQGLGAYIFLRVFISLTCVDLITLTLPSWKGPVTPQMSGQLQGRRRNRESSFNSSTNKRND</sequence>
<dbReference type="EMBL" id="AB172657">
    <property type="protein sequence ID" value="BAE89719.1"/>
    <property type="molecule type" value="mRNA"/>
</dbReference>
<organism evidence="2">
    <name type="scientific">Macaca fascicularis</name>
    <name type="common">Crab-eating macaque</name>
    <name type="synonym">Cynomolgus monkey</name>
    <dbReference type="NCBI Taxonomy" id="9541"/>
    <lineage>
        <taxon>Eukaryota</taxon>
        <taxon>Metazoa</taxon>
        <taxon>Chordata</taxon>
        <taxon>Craniata</taxon>
        <taxon>Vertebrata</taxon>
        <taxon>Euteleostomi</taxon>
        <taxon>Mammalia</taxon>
        <taxon>Eutheria</taxon>
        <taxon>Euarchontoglires</taxon>
        <taxon>Primates</taxon>
        <taxon>Haplorrhini</taxon>
        <taxon>Catarrhini</taxon>
        <taxon>Cercopithecidae</taxon>
        <taxon>Cercopithecinae</taxon>
        <taxon>Macaca</taxon>
    </lineage>
</organism>
<dbReference type="AlphaFoldDB" id="I7GCE4"/>
<evidence type="ECO:0000256" key="1">
    <source>
        <dbReference type="SAM" id="MobiDB-lite"/>
    </source>
</evidence>
<protein>
    <submittedName>
        <fullName evidence="2">Macaca fascicularis brain cDNA clone: QflA-19110, similar to human hypothetical protein FLJ20174 (FLJ20174), mRNA, RefSeq: NM_017699.1</fullName>
    </submittedName>
</protein>
<proteinExistence type="evidence at transcript level"/>
<reference evidence="2" key="1">
    <citation type="journal article" date="2007" name="PLoS Biol.">
        <title>Rate of evolution in brain-expressed genes in humans and other primates.</title>
        <authorList>
            <person name="Wang H.-Y."/>
            <person name="Chien H.-C."/>
            <person name="Osada N."/>
            <person name="Hashimoto K."/>
            <person name="Sugano S."/>
            <person name="Gojobori T."/>
            <person name="Chou C.-K."/>
            <person name="Tsai S.-F."/>
            <person name="Wu C.-I."/>
            <person name="Shen C.-K.J."/>
        </authorList>
    </citation>
    <scope>NUCLEOTIDE SEQUENCE</scope>
</reference>
<evidence type="ECO:0000313" key="2">
    <source>
        <dbReference type="EMBL" id="BAE89719.1"/>
    </source>
</evidence>
<feature type="compositionally biased region" description="Low complexity" evidence="1">
    <location>
        <begin position="157"/>
        <end position="168"/>
    </location>
</feature>
<feature type="region of interest" description="Disordered" evidence="1">
    <location>
        <begin position="140"/>
        <end position="168"/>
    </location>
</feature>
<name>I7GCE4_MACFA</name>